<protein>
    <recommendedName>
        <fullName evidence="4">Stationary phase survival protein SurE</fullName>
    </recommendedName>
</protein>
<evidence type="ECO:0008006" key="4">
    <source>
        <dbReference type="Google" id="ProtNLM"/>
    </source>
</evidence>
<evidence type="ECO:0000313" key="2">
    <source>
        <dbReference type="EMBL" id="PRY52756.1"/>
    </source>
</evidence>
<feature type="transmembrane region" description="Helical" evidence="1">
    <location>
        <begin position="40"/>
        <end position="57"/>
    </location>
</feature>
<evidence type="ECO:0000256" key="1">
    <source>
        <dbReference type="SAM" id="Phobius"/>
    </source>
</evidence>
<keyword evidence="1" id="KW-1133">Transmembrane helix</keyword>
<comment type="caution">
    <text evidence="2">The sequence shown here is derived from an EMBL/GenBank/DDBJ whole genome shotgun (WGS) entry which is preliminary data.</text>
</comment>
<name>A0A2T0U4A9_9SPHI</name>
<organism evidence="2 3">
    <name type="scientific">Arcticibacter pallidicorallinus</name>
    <dbReference type="NCBI Taxonomy" id="1259464"/>
    <lineage>
        <taxon>Bacteria</taxon>
        <taxon>Pseudomonadati</taxon>
        <taxon>Bacteroidota</taxon>
        <taxon>Sphingobacteriia</taxon>
        <taxon>Sphingobacteriales</taxon>
        <taxon>Sphingobacteriaceae</taxon>
        <taxon>Arcticibacter</taxon>
    </lineage>
</organism>
<sequence length="86" mass="9918">MFKKDNIWLGLAVGLIFPGIAYVIVEVLKKNIRILEKDDLLYIGCVAINLFLVRYFFKSNSENTARGIVASTFICAFVFFMYKVRQ</sequence>
<dbReference type="EMBL" id="PVTH01000005">
    <property type="protein sequence ID" value="PRY52756.1"/>
    <property type="molecule type" value="Genomic_DNA"/>
</dbReference>
<keyword evidence="1" id="KW-0812">Transmembrane</keyword>
<reference evidence="2 3" key="1">
    <citation type="submission" date="2018-03" db="EMBL/GenBank/DDBJ databases">
        <title>Genomic Encyclopedia of Type Strains, Phase III (KMG-III): the genomes of soil and plant-associated and newly described type strains.</title>
        <authorList>
            <person name="Whitman W."/>
        </authorList>
    </citation>
    <scope>NUCLEOTIDE SEQUENCE [LARGE SCALE GENOMIC DNA]</scope>
    <source>
        <strain evidence="2 3">CGMCC 1.9313</strain>
    </source>
</reference>
<dbReference type="AlphaFoldDB" id="A0A2T0U4A9"/>
<evidence type="ECO:0000313" key="3">
    <source>
        <dbReference type="Proteomes" id="UP000238034"/>
    </source>
</evidence>
<dbReference type="Proteomes" id="UP000238034">
    <property type="component" value="Unassembled WGS sequence"/>
</dbReference>
<proteinExistence type="predicted"/>
<feature type="transmembrane region" description="Helical" evidence="1">
    <location>
        <begin position="63"/>
        <end position="82"/>
    </location>
</feature>
<dbReference type="RefSeq" id="WP_106293167.1">
    <property type="nucleotide sequence ID" value="NZ_PVTH01000005.1"/>
</dbReference>
<keyword evidence="3" id="KW-1185">Reference proteome</keyword>
<feature type="transmembrane region" description="Helical" evidence="1">
    <location>
        <begin position="6"/>
        <end position="28"/>
    </location>
</feature>
<dbReference type="OrthoDB" id="797879at2"/>
<accession>A0A2T0U4A9</accession>
<gene>
    <name evidence="2" type="ORF">B0I27_105224</name>
</gene>
<keyword evidence="1" id="KW-0472">Membrane</keyword>